<protein>
    <submittedName>
        <fullName evidence="2">12540_t:CDS:1</fullName>
    </submittedName>
</protein>
<proteinExistence type="predicted"/>
<reference evidence="2" key="1">
    <citation type="submission" date="2021-06" db="EMBL/GenBank/DDBJ databases">
        <authorList>
            <person name="Kallberg Y."/>
            <person name="Tangrot J."/>
            <person name="Rosling A."/>
        </authorList>
    </citation>
    <scope>NUCLEOTIDE SEQUENCE</scope>
    <source>
        <strain evidence="2">87-6 pot B 2015</strain>
    </source>
</reference>
<sequence>MADCSATKVASTKHATTKTTGPELSEERQTIHDNLTEWSLMYYNNINNNVDK</sequence>
<evidence type="ECO:0000256" key="1">
    <source>
        <dbReference type="SAM" id="MobiDB-lite"/>
    </source>
</evidence>
<dbReference type="EMBL" id="CAJVPP010000322">
    <property type="protein sequence ID" value="CAG8469322.1"/>
    <property type="molecule type" value="Genomic_DNA"/>
</dbReference>
<dbReference type="AlphaFoldDB" id="A0A9N8W207"/>
<feature type="compositionally biased region" description="Polar residues" evidence="1">
    <location>
        <begin position="8"/>
        <end position="22"/>
    </location>
</feature>
<accession>A0A9N8W207</accession>
<dbReference type="Proteomes" id="UP000789375">
    <property type="component" value="Unassembled WGS sequence"/>
</dbReference>
<gene>
    <name evidence="2" type="ORF">FMOSSE_LOCUS2436</name>
</gene>
<keyword evidence="3" id="KW-1185">Reference proteome</keyword>
<comment type="caution">
    <text evidence="2">The sequence shown here is derived from an EMBL/GenBank/DDBJ whole genome shotgun (WGS) entry which is preliminary data.</text>
</comment>
<organism evidence="2 3">
    <name type="scientific">Funneliformis mosseae</name>
    <name type="common">Endomycorrhizal fungus</name>
    <name type="synonym">Glomus mosseae</name>
    <dbReference type="NCBI Taxonomy" id="27381"/>
    <lineage>
        <taxon>Eukaryota</taxon>
        <taxon>Fungi</taxon>
        <taxon>Fungi incertae sedis</taxon>
        <taxon>Mucoromycota</taxon>
        <taxon>Glomeromycotina</taxon>
        <taxon>Glomeromycetes</taxon>
        <taxon>Glomerales</taxon>
        <taxon>Glomeraceae</taxon>
        <taxon>Funneliformis</taxon>
    </lineage>
</organism>
<evidence type="ECO:0000313" key="3">
    <source>
        <dbReference type="Proteomes" id="UP000789375"/>
    </source>
</evidence>
<evidence type="ECO:0000313" key="2">
    <source>
        <dbReference type="EMBL" id="CAG8469322.1"/>
    </source>
</evidence>
<feature type="region of interest" description="Disordered" evidence="1">
    <location>
        <begin position="1"/>
        <end position="27"/>
    </location>
</feature>
<name>A0A9N8W207_FUNMO</name>